<dbReference type="EMBL" id="BJVJ01000016">
    <property type="protein sequence ID" value="GEL23152.1"/>
    <property type="molecule type" value="Genomic_DNA"/>
</dbReference>
<feature type="region of interest" description="Disordered" evidence="1">
    <location>
        <begin position="85"/>
        <end position="109"/>
    </location>
</feature>
<reference evidence="3 4" key="1">
    <citation type="submission" date="2019-07" db="EMBL/GenBank/DDBJ databases">
        <title>Whole genome shotgun sequence of Pseudonocardia sulfidoxydans NBRC 16205.</title>
        <authorList>
            <person name="Hosoyama A."/>
            <person name="Uohara A."/>
            <person name="Ohji S."/>
            <person name="Ichikawa N."/>
        </authorList>
    </citation>
    <scope>NUCLEOTIDE SEQUENCE [LARGE SCALE GENOMIC DNA]</scope>
    <source>
        <strain evidence="3 4">NBRC 16205</strain>
    </source>
</reference>
<feature type="domain" description="AMP-dependent synthetase/ligase" evidence="2">
    <location>
        <begin position="130"/>
        <end position="296"/>
    </location>
</feature>
<dbReference type="InterPro" id="IPR042099">
    <property type="entry name" value="ANL_N_sf"/>
</dbReference>
<dbReference type="PANTHER" id="PTHR43845">
    <property type="entry name" value="BLR5969 PROTEIN"/>
    <property type="match status" value="1"/>
</dbReference>
<dbReference type="InterPro" id="IPR045851">
    <property type="entry name" value="AMP-bd_C_sf"/>
</dbReference>
<dbReference type="Proteomes" id="UP000321685">
    <property type="component" value="Unassembled WGS sequence"/>
</dbReference>
<gene>
    <name evidence="3" type="ORF">PSU4_21060</name>
</gene>
<sequence>MSGGSRRYVDRATETMSPAELARLQLARLNEFLDRGVWGNEWFAPRLGARREIRSLEQWRELPTMTKRDVMADIAEHGPYGRRATAEPADVRQVVETSGTSGQGRERYPVTGHDLDLIQQMEMPGFAWAGAGPGSVVLSSLPVTTRAGGQWYQDAVRRLGAVWLSVGTYPAEEKLRYLREIGADILVASPSYLMRLEIVAAAEGVRPADLGVRAIMTAGEPFSVAWAREREAVWDARLHEQYGSTQRAIAWSCEEGAVHGDGLGVLHVLPHLAVYEVIDPATGEEVGEGEHGELVITPFGSTAAPLVRFASGDRVVKVGAGDCPCGRPYPGLRCGRIDRYDAMTKIRGVNVVPSAADALLLQHPVTDYQARVYSDERTGREELEIVVAAVGGPPDAGTLAVLADRFRQEFGLRATFVAHEGPTLVADVAVDAKKRKRWTDERAPMRRGAPV</sequence>
<dbReference type="PANTHER" id="PTHR43845:SF1">
    <property type="entry name" value="BLR5969 PROTEIN"/>
    <property type="match status" value="1"/>
</dbReference>
<dbReference type="OrthoDB" id="580775at2"/>
<dbReference type="SUPFAM" id="SSF56801">
    <property type="entry name" value="Acetyl-CoA synthetase-like"/>
    <property type="match status" value="1"/>
</dbReference>
<evidence type="ECO:0000256" key="1">
    <source>
        <dbReference type="SAM" id="MobiDB-lite"/>
    </source>
</evidence>
<dbReference type="Gene3D" id="3.40.50.12780">
    <property type="entry name" value="N-terminal domain of ligase-like"/>
    <property type="match status" value="1"/>
</dbReference>
<evidence type="ECO:0000259" key="2">
    <source>
        <dbReference type="Pfam" id="PF00501"/>
    </source>
</evidence>
<keyword evidence="3" id="KW-0436">Ligase</keyword>
<dbReference type="Gene3D" id="3.30.300.30">
    <property type="match status" value="1"/>
</dbReference>
<name>A0A511DED9_9PSEU</name>
<evidence type="ECO:0000313" key="3">
    <source>
        <dbReference type="EMBL" id="GEL23152.1"/>
    </source>
</evidence>
<dbReference type="AlphaFoldDB" id="A0A511DED9"/>
<organism evidence="3 4">
    <name type="scientific">Pseudonocardia sulfidoxydans NBRC 16205</name>
    <dbReference type="NCBI Taxonomy" id="1223511"/>
    <lineage>
        <taxon>Bacteria</taxon>
        <taxon>Bacillati</taxon>
        <taxon>Actinomycetota</taxon>
        <taxon>Actinomycetes</taxon>
        <taxon>Pseudonocardiales</taxon>
        <taxon>Pseudonocardiaceae</taxon>
        <taxon>Pseudonocardia</taxon>
    </lineage>
</organism>
<keyword evidence="4" id="KW-1185">Reference proteome</keyword>
<dbReference type="InterPro" id="IPR000873">
    <property type="entry name" value="AMP-dep_synth/lig_dom"/>
</dbReference>
<dbReference type="GO" id="GO:0016874">
    <property type="term" value="F:ligase activity"/>
    <property type="evidence" value="ECO:0007669"/>
    <property type="project" value="UniProtKB-KW"/>
</dbReference>
<protein>
    <submittedName>
        <fullName evidence="3">Phenylacetate-coenzyme A ligase</fullName>
    </submittedName>
</protein>
<dbReference type="Pfam" id="PF00501">
    <property type="entry name" value="AMP-binding"/>
    <property type="match status" value="1"/>
</dbReference>
<proteinExistence type="predicted"/>
<dbReference type="RefSeq" id="WP_147105698.1">
    <property type="nucleotide sequence ID" value="NZ_BJVJ01000016.1"/>
</dbReference>
<evidence type="ECO:0000313" key="4">
    <source>
        <dbReference type="Proteomes" id="UP000321685"/>
    </source>
</evidence>
<accession>A0A511DED9</accession>
<comment type="caution">
    <text evidence="3">The sequence shown here is derived from an EMBL/GenBank/DDBJ whole genome shotgun (WGS) entry which is preliminary data.</text>
</comment>